<dbReference type="InterPro" id="IPR000873">
    <property type="entry name" value="AMP-dep_synth/lig_dom"/>
</dbReference>
<dbReference type="Gene3D" id="3.40.50.12780">
    <property type="entry name" value="N-terminal domain of ligase-like"/>
    <property type="match status" value="1"/>
</dbReference>
<dbReference type="Pfam" id="PF13193">
    <property type="entry name" value="AMP-binding_C"/>
    <property type="match status" value="1"/>
</dbReference>
<dbReference type="Proteomes" id="UP001239085">
    <property type="component" value="Unassembled WGS sequence"/>
</dbReference>
<dbReference type="PANTHER" id="PTHR43767:SF1">
    <property type="entry name" value="NONRIBOSOMAL PEPTIDE SYNTHASE PES1 (EUROFUNG)-RELATED"/>
    <property type="match status" value="1"/>
</dbReference>
<feature type="domain" description="AMP-binding enzyme C-terminal" evidence="2">
    <location>
        <begin position="440"/>
        <end position="515"/>
    </location>
</feature>
<dbReference type="Pfam" id="PF00501">
    <property type="entry name" value="AMP-binding"/>
    <property type="match status" value="1"/>
</dbReference>
<dbReference type="InterPro" id="IPR025110">
    <property type="entry name" value="AMP-bd_C"/>
</dbReference>
<organism evidence="3 4">
    <name type="scientific">Microbacterium murale</name>
    <dbReference type="NCBI Taxonomy" id="1081040"/>
    <lineage>
        <taxon>Bacteria</taxon>
        <taxon>Bacillati</taxon>
        <taxon>Actinomycetota</taxon>
        <taxon>Actinomycetes</taxon>
        <taxon>Micrococcales</taxon>
        <taxon>Microbacteriaceae</taxon>
        <taxon>Microbacterium</taxon>
    </lineage>
</organism>
<evidence type="ECO:0000259" key="2">
    <source>
        <dbReference type="Pfam" id="PF13193"/>
    </source>
</evidence>
<evidence type="ECO:0000259" key="1">
    <source>
        <dbReference type="Pfam" id="PF00501"/>
    </source>
</evidence>
<dbReference type="InterPro" id="IPR045851">
    <property type="entry name" value="AMP-bd_C_sf"/>
</dbReference>
<reference evidence="3 4" key="1">
    <citation type="submission" date="2023-07" db="EMBL/GenBank/DDBJ databases">
        <title>Comparative genomics of wheat-associated soil bacteria to identify genetic determinants of phenazine resistance.</title>
        <authorList>
            <person name="Mouncey N."/>
        </authorList>
    </citation>
    <scope>NUCLEOTIDE SEQUENCE [LARGE SCALE GENOMIC DNA]</scope>
    <source>
        <strain evidence="3 4">W2I7</strain>
    </source>
</reference>
<proteinExistence type="predicted"/>
<dbReference type="GO" id="GO:0016874">
    <property type="term" value="F:ligase activity"/>
    <property type="evidence" value="ECO:0007669"/>
    <property type="project" value="UniProtKB-KW"/>
</dbReference>
<dbReference type="SUPFAM" id="SSF56801">
    <property type="entry name" value="Acetyl-CoA synthetase-like"/>
    <property type="match status" value="1"/>
</dbReference>
<feature type="domain" description="AMP-dependent synthetase/ligase" evidence="1">
    <location>
        <begin position="14"/>
        <end position="380"/>
    </location>
</feature>
<keyword evidence="3" id="KW-0436">Ligase</keyword>
<keyword evidence="4" id="KW-1185">Reference proteome</keyword>
<dbReference type="PANTHER" id="PTHR43767">
    <property type="entry name" value="LONG-CHAIN-FATTY-ACID--COA LIGASE"/>
    <property type="match status" value="1"/>
</dbReference>
<dbReference type="RefSeq" id="WP_307361779.1">
    <property type="nucleotide sequence ID" value="NZ_JAUSXK010000001.1"/>
</dbReference>
<evidence type="ECO:0000313" key="4">
    <source>
        <dbReference type="Proteomes" id="UP001239085"/>
    </source>
</evidence>
<sequence length="534" mass="57211">MTRIHYSDLWQGIARELPERTAIITRDSEMTWSQFSTESSALARYFIEECGLQTGDAAATLLYNRPEFLTFTWACLATGVAPVALNYRYTAGEVRALLIDSDSKVLVAPASFAAIAIEATAGLGIPIVVIDDNDDATIPGAVRYEDIVAGGGSMPAEAPAGADLRLYTGGTTGTPKAVVWDLDTLLEARRQSTWGVTGIEPPKTLEDAIAIAVDPETPKVVTLPMSPMLHGTAQSMTMGTLALGGTVVLHARPSMDVAEAYRLMSEHRATRLIVAGDALALPLSEIAELNGGLPHVRWIFSSGMRFSDDVKHRLHSLGDLEIIDLLASSEGGPFAFGITKSIDDLPARLALTPGAVLLDEQHNEVPLEAGALGILGFRGVLPKGYYGDPVKTAKTFLQIRGQRYVVPGDWARSNGDGTIDLLGRLSAVVNTGGEKVFPTEVEQVLLDHPSVGDAIVFGLPHPRFGEAVSAMVSPAEGAEIEPADLLEFVGERLAGFKKPRHLFVRASLDRSLTGKIELARVKEDAMRELQELDA</sequence>
<dbReference type="InterPro" id="IPR042099">
    <property type="entry name" value="ANL_N_sf"/>
</dbReference>
<dbReference type="Gene3D" id="3.30.300.30">
    <property type="match status" value="1"/>
</dbReference>
<accession>A0ABU0PA87</accession>
<gene>
    <name evidence="3" type="ORF">QFZ46_002405</name>
</gene>
<protein>
    <submittedName>
        <fullName evidence="3">Acyl-CoA synthetase (AMP-forming)/AMP-acid ligase II</fullName>
        <ecNumber evidence="3">6.2.1.42</ecNumber>
    </submittedName>
</protein>
<name>A0ABU0PA87_9MICO</name>
<dbReference type="EMBL" id="JAUSXK010000001">
    <property type="protein sequence ID" value="MDQ0644245.1"/>
    <property type="molecule type" value="Genomic_DNA"/>
</dbReference>
<dbReference type="EC" id="6.2.1.42" evidence="3"/>
<dbReference type="InterPro" id="IPR050237">
    <property type="entry name" value="ATP-dep_AMP-bd_enzyme"/>
</dbReference>
<comment type="caution">
    <text evidence="3">The sequence shown here is derived from an EMBL/GenBank/DDBJ whole genome shotgun (WGS) entry which is preliminary data.</text>
</comment>
<evidence type="ECO:0000313" key="3">
    <source>
        <dbReference type="EMBL" id="MDQ0644245.1"/>
    </source>
</evidence>